<protein>
    <recommendedName>
        <fullName evidence="1">Tyrosine specific protein phosphatases domain-containing protein</fullName>
    </recommendedName>
</protein>
<dbReference type="EMBL" id="JAANER010000009">
    <property type="protein sequence ID" value="KAG9185939.1"/>
    <property type="molecule type" value="Genomic_DNA"/>
</dbReference>
<evidence type="ECO:0000259" key="1">
    <source>
        <dbReference type="PROSITE" id="PS50056"/>
    </source>
</evidence>
<dbReference type="InterPro" id="IPR026893">
    <property type="entry name" value="Tyr/Ser_Pase_IphP-type"/>
</dbReference>
<dbReference type="InterPro" id="IPR029021">
    <property type="entry name" value="Prot-tyrosine_phosphatase-like"/>
</dbReference>
<feature type="domain" description="Tyrosine specific protein phosphatases" evidence="1">
    <location>
        <begin position="157"/>
        <end position="228"/>
    </location>
</feature>
<sequence length="339" mass="36912">MPTTANNPPLPSPPFYTHIPNINNLRLATHSLTTKDGLALRSNLLFRSAEVSKLDVEGWKKVKEIGVARVFDLRSRPEVDNGWAGIVGKHSSSKEEDVRPGWLQAMESAGVKRSWTPVFEESDYSPERLAERYSKYMEEDVRGFVEAYADILSNGGAAFGQILRYLAGRDGELEGSGQGALIHCTAGKDRTGIFFGILFDFLGVPRESIAQEYQLTELGLAHVREEVVGRLMTSQGFGKYMAAQASGSALSVEDIAKAVTAEKTGGAAEGSAIPPDILEKGRQAALRMVGARKESMLRSLNMLDERFGGAERYMREVCGLGDVELEGLRRNLLVSGVGA</sequence>
<dbReference type="Proteomes" id="UP001199106">
    <property type="component" value="Unassembled WGS sequence"/>
</dbReference>
<dbReference type="InterPro" id="IPR000387">
    <property type="entry name" value="Tyr_Pase_dom"/>
</dbReference>
<dbReference type="PROSITE" id="PS50056">
    <property type="entry name" value="TYR_PHOSPHATASE_2"/>
    <property type="match status" value="1"/>
</dbReference>
<gene>
    <name evidence="2" type="ORF">G6011_02495</name>
</gene>
<evidence type="ECO:0000313" key="3">
    <source>
        <dbReference type="Proteomes" id="UP001199106"/>
    </source>
</evidence>
<organism evidence="2 3">
    <name type="scientific">Alternaria panax</name>
    <dbReference type="NCBI Taxonomy" id="48097"/>
    <lineage>
        <taxon>Eukaryota</taxon>
        <taxon>Fungi</taxon>
        <taxon>Dikarya</taxon>
        <taxon>Ascomycota</taxon>
        <taxon>Pezizomycotina</taxon>
        <taxon>Dothideomycetes</taxon>
        <taxon>Pleosporomycetidae</taxon>
        <taxon>Pleosporales</taxon>
        <taxon>Pleosporineae</taxon>
        <taxon>Pleosporaceae</taxon>
        <taxon>Alternaria</taxon>
        <taxon>Alternaria sect. Panax</taxon>
    </lineage>
</organism>
<proteinExistence type="predicted"/>
<dbReference type="PROSITE" id="PS00383">
    <property type="entry name" value="TYR_PHOSPHATASE_1"/>
    <property type="match status" value="1"/>
</dbReference>
<evidence type="ECO:0000313" key="2">
    <source>
        <dbReference type="EMBL" id="KAG9185939.1"/>
    </source>
</evidence>
<dbReference type="Pfam" id="PF13350">
    <property type="entry name" value="Y_phosphatase3"/>
    <property type="match status" value="1"/>
</dbReference>
<keyword evidence="3" id="KW-1185">Reference proteome</keyword>
<dbReference type="SUPFAM" id="SSF52799">
    <property type="entry name" value="(Phosphotyrosine protein) phosphatases II"/>
    <property type="match status" value="1"/>
</dbReference>
<dbReference type="AlphaFoldDB" id="A0AAD4I7S4"/>
<dbReference type="GO" id="GO:0004721">
    <property type="term" value="F:phosphoprotein phosphatase activity"/>
    <property type="evidence" value="ECO:0007669"/>
    <property type="project" value="InterPro"/>
</dbReference>
<accession>A0AAD4I7S4</accession>
<name>A0AAD4I7S4_9PLEO</name>
<comment type="caution">
    <text evidence="2">The sequence shown here is derived from an EMBL/GenBank/DDBJ whole genome shotgun (WGS) entry which is preliminary data.</text>
</comment>
<dbReference type="PANTHER" id="PTHR31126:SF1">
    <property type="entry name" value="TYROSINE SPECIFIC PROTEIN PHOSPHATASES DOMAIN-CONTAINING PROTEIN"/>
    <property type="match status" value="1"/>
</dbReference>
<dbReference type="PANTHER" id="PTHR31126">
    <property type="entry name" value="TYROSINE-PROTEIN PHOSPHATASE"/>
    <property type="match status" value="1"/>
</dbReference>
<dbReference type="Gene3D" id="3.90.190.10">
    <property type="entry name" value="Protein tyrosine phosphatase superfamily"/>
    <property type="match status" value="1"/>
</dbReference>
<reference evidence="2" key="1">
    <citation type="submission" date="2021-07" db="EMBL/GenBank/DDBJ databases">
        <title>Genome Resource of American Ginseng Black Spot Pathogen Alternaria panax.</title>
        <authorList>
            <person name="Qiu C."/>
            <person name="Wang W."/>
            <person name="Liu Z."/>
        </authorList>
    </citation>
    <scope>NUCLEOTIDE SEQUENCE</scope>
    <source>
        <strain evidence="2">BNCC115425</strain>
    </source>
</reference>
<dbReference type="InterPro" id="IPR016130">
    <property type="entry name" value="Tyr_Pase_AS"/>
</dbReference>